<dbReference type="AlphaFoldDB" id="A0AAJ5UUL0"/>
<dbReference type="CDD" id="cd19958">
    <property type="entry name" value="pyocin_knob"/>
    <property type="match status" value="1"/>
</dbReference>
<protein>
    <submittedName>
        <fullName evidence="1">Pyocin knob domain-containing protein</fullName>
    </submittedName>
</protein>
<dbReference type="Proteomes" id="UP001219585">
    <property type="component" value="Chromosome"/>
</dbReference>
<dbReference type="EMBL" id="CP113527">
    <property type="protein sequence ID" value="WDV06115.1"/>
    <property type="molecule type" value="Genomic_DNA"/>
</dbReference>
<organism evidence="1 2">
    <name type="scientific">Lysinibacillus irui</name>
    <dbReference type="NCBI Taxonomy" id="2998077"/>
    <lineage>
        <taxon>Bacteria</taxon>
        <taxon>Bacillati</taxon>
        <taxon>Bacillota</taxon>
        <taxon>Bacilli</taxon>
        <taxon>Bacillales</taxon>
        <taxon>Bacillaceae</taxon>
        <taxon>Lysinibacillus</taxon>
    </lineage>
</organism>
<dbReference type="KEGG" id="liu:OU989_17905"/>
<evidence type="ECO:0000313" key="2">
    <source>
        <dbReference type="Proteomes" id="UP001219585"/>
    </source>
</evidence>
<gene>
    <name evidence="1" type="ORF">OU989_17905</name>
</gene>
<name>A0AAJ5UUL0_9BACI</name>
<reference evidence="1" key="1">
    <citation type="submission" date="2022-11" db="EMBL/GenBank/DDBJ databases">
        <title>Lysinibacillus irui.</title>
        <authorList>
            <person name="Akintayo S.O."/>
        </authorList>
    </citation>
    <scope>NUCLEOTIDE SEQUENCE</scope>
    <source>
        <strain evidence="1">IRB4-01</strain>
    </source>
</reference>
<sequence>MAEKYKFFDPVQREDGTYDREYSAQEFTDYFKTLINTGILKAAGNQLNVTANGSNMMTTIDTGVAFILGRYYENDSLKELLHDTESLGNSRIDRIVIRMDLSTEARYVKAFIKKGVASANPVAPPLTQTANFYEISLAQVLVVGGQTFISAEAVVDERGTNDICPWADSNILPSFDDNALKQHIADNSKHLQDGERGKWDKKADFIAADKSVGVDYPDPNTSLDSILITNHANAQSEGSNNFWYIDQIFYNTVGPNSSRSQFARSYLGDKADMKIRHFYNGQWSPWGPSLQGLKQSVSNGKALVASAITDMGVATSPTAEFATIAKNVRAIQTFKYREQYFLFEVGTAARHQLEFLFDAGFTIKHANIICHDFSYDNNSKRTGTSISLTAGESSFRQAGGATSNGIIMANVSKYFHTDGTYQTVIDGNYVRVRLTYHSSTTISAQTLVITVQAWG</sequence>
<proteinExistence type="predicted"/>
<accession>A0AAJ5UUL0</accession>
<dbReference type="RefSeq" id="WP_274794307.1">
    <property type="nucleotide sequence ID" value="NZ_CP113527.1"/>
</dbReference>
<evidence type="ECO:0000313" key="1">
    <source>
        <dbReference type="EMBL" id="WDV06115.1"/>
    </source>
</evidence>